<dbReference type="AlphaFoldDB" id="A0A5J5ASD5"/>
<comment type="similarity">
    <text evidence="1">Belongs to the 'GDSL' lipolytic enzyme family.</text>
</comment>
<dbReference type="GO" id="GO:0016788">
    <property type="term" value="F:hydrolase activity, acting on ester bonds"/>
    <property type="evidence" value="ECO:0007669"/>
    <property type="project" value="InterPro"/>
</dbReference>
<gene>
    <name evidence="5" type="ORF">F0562_033248</name>
</gene>
<keyword evidence="3" id="KW-0378">Hydrolase</keyword>
<dbReference type="Gene3D" id="3.40.50.1110">
    <property type="entry name" value="SGNH hydrolase"/>
    <property type="match status" value="1"/>
</dbReference>
<dbReference type="Pfam" id="PF00657">
    <property type="entry name" value="Lipase_GDSL"/>
    <property type="match status" value="1"/>
</dbReference>
<sequence>MEWVRLPIRGWKALWGLKKSRELVSVLVVAVSIFMAMGPRKWNFGQSSGCNFPAVYNCGDSNSDTGGRYIDGQVIIDLIAQKLGLPYLSAYLDSIAANFQHGANFATGGSTIQPVDSRIFEAGFSPISLDIQLMQFEQFKERINELYKFSGKSSIKRGFPRLDCFSKALYILDIGQNDLYAGFKYSTEMQVLTSIPNITNLFALVVEKLYQHGARNFWVHNTGPIGCLPFSVINNPQNTENADENGCVRSHNEVAKEFNRQLKETVSRLSAQLSDAVLIYVDIYSAKYTLITEAKQHGFANPIGYCCGHNGDYFMHCGMKGMVNGTEVYGASCSDPSTYISWDGMHYSHAANQWIANHIMDGSFSDPPIPITEACHKIVH</sequence>
<dbReference type="InterPro" id="IPR001087">
    <property type="entry name" value="GDSL"/>
</dbReference>
<dbReference type="CDD" id="cd01837">
    <property type="entry name" value="SGNH_plant_lipase_like"/>
    <property type="match status" value="1"/>
</dbReference>
<reference evidence="5 6" key="1">
    <citation type="submission" date="2019-09" db="EMBL/GenBank/DDBJ databases">
        <title>A chromosome-level genome assembly of the Chinese tupelo Nyssa sinensis.</title>
        <authorList>
            <person name="Yang X."/>
            <person name="Kang M."/>
            <person name="Yang Y."/>
            <person name="Xiong H."/>
            <person name="Wang M."/>
            <person name="Zhang Z."/>
            <person name="Wang Z."/>
            <person name="Wu H."/>
            <person name="Ma T."/>
            <person name="Liu J."/>
            <person name="Xi Z."/>
        </authorList>
    </citation>
    <scope>NUCLEOTIDE SEQUENCE [LARGE SCALE GENOMIC DNA]</scope>
    <source>
        <strain evidence="5">J267</strain>
        <tissue evidence="5">Leaf</tissue>
    </source>
</reference>
<evidence type="ECO:0000256" key="4">
    <source>
        <dbReference type="ARBA" id="ARBA00023180"/>
    </source>
</evidence>
<name>A0A5J5ASD5_9ASTE</name>
<proteinExistence type="inferred from homology"/>
<evidence type="ECO:0000313" key="6">
    <source>
        <dbReference type="Proteomes" id="UP000325577"/>
    </source>
</evidence>
<organism evidence="5 6">
    <name type="scientific">Nyssa sinensis</name>
    <dbReference type="NCBI Taxonomy" id="561372"/>
    <lineage>
        <taxon>Eukaryota</taxon>
        <taxon>Viridiplantae</taxon>
        <taxon>Streptophyta</taxon>
        <taxon>Embryophyta</taxon>
        <taxon>Tracheophyta</taxon>
        <taxon>Spermatophyta</taxon>
        <taxon>Magnoliopsida</taxon>
        <taxon>eudicotyledons</taxon>
        <taxon>Gunneridae</taxon>
        <taxon>Pentapetalae</taxon>
        <taxon>asterids</taxon>
        <taxon>Cornales</taxon>
        <taxon>Nyssaceae</taxon>
        <taxon>Nyssa</taxon>
    </lineage>
</organism>
<dbReference type="PANTHER" id="PTHR22835:SF510">
    <property type="entry name" value="GDSL ESTERASE_LIPASE"/>
    <property type="match status" value="1"/>
</dbReference>
<evidence type="ECO:0000256" key="2">
    <source>
        <dbReference type="ARBA" id="ARBA00022729"/>
    </source>
</evidence>
<accession>A0A5J5ASD5</accession>
<dbReference type="Proteomes" id="UP000325577">
    <property type="component" value="Linkage Group LG19"/>
</dbReference>
<dbReference type="InterPro" id="IPR035669">
    <property type="entry name" value="SGNH_plant_lipase-like"/>
</dbReference>
<keyword evidence="2" id="KW-0732">Signal</keyword>
<protein>
    <recommendedName>
        <fullName evidence="7">Alpha-L-fucosidase</fullName>
    </recommendedName>
</protein>
<evidence type="ECO:0000256" key="1">
    <source>
        <dbReference type="ARBA" id="ARBA00008668"/>
    </source>
</evidence>
<dbReference type="OrthoDB" id="1600564at2759"/>
<evidence type="ECO:0008006" key="7">
    <source>
        <dbReference type="Google" id="ProtNLM"/>
    </source>
</evidence>
<dbReference type="PANTHER" id="PTHR22835">
    <property type="entry name" value="ZINC FINGER FYVE DOMAIN CONTAINING PROTEIN"/>
    <property type="match status" value="1"/>
</dbReference>
<dbReference type="InterPro" id="IPR036514">
    <property type="entry name" value="SGNH_hydro_sf"/>
</dbReference>
<evidence type="ECO:0000256" key="3">
    <source>
        <dbReference type="ARBA" id="ARBA00022801"/>
    </source>
</evidence>
<keyword evidence="6" id="KW-1185">Reference proteome</keyword>
<keyword evidence="4" id="KW-0325">Glycoprotein</keyword>
<dbReference type="SUPFAM" id="SSF52266">
    <property type="entry name" value="SGNH hydrolase"/>
    <property type="match status" value="1"/>
</dbReference>
<dbReference type="EMBL" id="CM018042">
    <property type="protein sequence ID" value="KAA8533219.1"/>
    <property type="molecule type" value="Genomic_DNA"/>
</dbReference>
<evidence type="ECO:0000313" key="5">
    <source>
        <dbReference type="EMBL" id="KAA8533219.1"/>
    </source>
</evidence>